<organism evidence="1 2">
    <name type="scientific">Flavimobilis rhizosphaerae</name>
    <dbReference type="NCBI Taxonomy" id="2775421"/>
    <lineage>
        <taxon>Bacteria</taxon>
        <taxon>Bacillati</taxon>
        <taxon>Actinomycetota</taxon>
        <taxon>Actinomycetes</taxon>
        <taxon>Micrococcales</taxon>
        <taxon>Jonesiaceae</taxon>
        <taxon>Flavimobilis</taxon>
    </lineage>
</organism>
<gene>
    <name evidence="1" type="ORF">IGS67_08320</name>
</gene>
<evidence type="ECO:0000313" key="1">
    <source>
        <dbReference type="EMBL" id="MBD9699493.1"/>
    </source>
</evidence>
<protein>
    <submittedName>
        <fullName evidence="1">Uncharacterized protein</fullName>
    </submittedName>
</protein>
<name>A0ABR9DR71_9MICO</name>
<comment type="caution">
    <text evidence="1">The sequence shown here is derived from an EMBL/GenBank/DDBJ whole genome shotgun (WGS) entry which is preliminary data.</text>
</comment>
<accession>A0ABR9DR71</accession>
<sequence>MPTYRVVLPIGDMRVGRVPEDVLPAAVDGARELTDVEAWDVGIVRGLPRVTVRFTADDDDEAFRVAELTRARTNLVAQVLGVDVLRRWGSRFHQVVRRPDVW</sequence>
<dbReference type="RefSeq" id="WP_102509846.1">
    <property type="nucleotide sequence ID" value="NZ_JACZDF010000003.1"/>
</dbReference>
<dbReference type="Proteomes" id="UP000642107">
    <property type="component" value="Unassembled WGS sequence"/>
</dbReference>
<keyword evidence="2" id="KW-1185">Reference proteome</keyword>
<reference evidence="1 2" key="1">
    <citation type="submission" date="2020-09" db="EMBL/GenBank/DDBJ databases">
        <title>Flavimobilis rhizosphaerae sp. nov., isolated from rhizosphere soil of Spartina alterniflora.</title>
        <authorList>
            <person name="Hanqin C."/>
        </authorList>
    </citation>
    <scope>NUCLEOTIDE SEQUENCE [LARGE SCALE GENOMIC DNA]</scope>
    <source>
        <strain evidence="1 2">GY 10621</strain>
    </source>
</reference>
<dbReference type="EMBL" id="JACZDF010000003">
    <property type="protein sequence ID" value="MBD9699493.1"/>
    <property type="molecule type" value="Genomic_DNA"/>
</dbReference>
<proteinExistence type="predicted"/>
<evidence type="ECO:0000313" key="2">
    <source>
        <dbReference type="Proteomes" id="UP000642107"/>
    </source>
</evidence>